<feature type="region of interest" description="Disordered" evidence="2">
    <location>
        <begin position="359"/>
        <end position="642"/>
    </location>
</feature>
<feature type="compositionally biased region" description="Basic and acidic residues" evidence="2">
    <location>
        <begin position="532"/>
        <end position="547"/>
    </location>
</feature>
<feature type="compositionally biased region" description="Basic and acidic residues" evidence="2">
    <location>
        <begin position="158"/>
        <end position="169"/>
    </location>
</feature>
<feature type="compositionally biased region" description="Polar residues" evidence="2">
    <location>
        <begin position="566"/>
        <end position="576"/>
    </location>
</feature>
<feature type="region of interest" description="Disordered" evidence="2">
    <location>
        <begin position="301"/>
        <end position="321"/>
    </location>
</feature>
<proteinExistence type="predicted"/>
<feature type="compositionally biased region" description="Pro residues" evidence="2">
    <location>
        <begin position="242"/>
        <end position="258"/>
    </location>
</feature>
<dbReference type="Pfam" id="PF10482">
    <property type="entry name" value="CtIP_N"/>
    <property type="match status" value="1"/>
</dbReference>
<reference evidence="5" key="1">
    <citation type="submission" date="2025-08" db="UniProtKB">
        <authorList>
            <consortium name="RefSeq"/>
        </authorList>
    </citation>
    <scope>IDENTIFICATION</scope>
    <source>
        <tissue evidence="5">Spleen</tissue>
    </source>
</reference>
<dbReference type="PANTHER" id="PTHR15107:SF3">
    <property type="entry name" value="RBBP8 N-TERMINAL-LIKE PROTEIN"/>
    <property type="match status" value="1"/>
</dbReference>
<keyword evidence="4" id="KW-1185">Reference proteome</keyword>
<name>A0A9B0U6U8_CHRAS</name>
<dbReference type="Proteomes" id="UP000504623">
    <property type="component" value="Unplaced"/>
</dbReference>
<dbReference type="PANTHER" id="PTHR15107">
    <property type="entry name" value="RETINOBLASTOMA BINDING PROTEIN 8"/>
    <property type="match status" value="1"/>
</dbReference>
<evidence type="ECO:0000256" key="1">
    <source>
        <dbReference type="SAM" id="Coils"/>
    </source>
</evidence>
<dbReference type="AlphaFoldDB" id="A0A9B0U6U8"/>
<evidence type="ECO:0000259" key="3">
    <source>
        <dbReference type="Pfam" id="PF10482"/>
    </source>
</evidence>
<feature type="domain" description="DNA endonuclease Ctp1 N-terminal" evidence="3">
    <location>
        <begin position="4"/>
        <end position="123"/>
    </location>
</feature>
<evidence type="ECO:0000313" key="4">
    <source>
        <dbReference type="Proteomes" id="UP000504623"/>
    </source>
</evidence>
<dbReference type="RefSeq" id="XP_006873454.1">
    <property type="nucleotide sequence ID" value="XM_006873392.1"/>
</dbReference>
<sequence length="642" mass="69839">MESFMESLNKLKDIHEKEVLGLQNKLVELNSERCRDAQRIEELFAKNLQLREQQKALKENVKVLENRLRAGLCDRCMVTQELARKRQHEFQSSHLQSLQHIFLLTNEMTGLKDENKSLKEEVKRLRGLGDRPKSLSREGTSDPPSPLLLPSPGGQKAGTEKSPQDHEEPQAESPSMDPRGEEQQLGHRTSPVTIISPSVSVPESRVPDMSPQHISNQLHGTIAVVRPGSRACPPDQGSINGTPPPPARSSPPNPPYEPSFPLDSLLRASRPSLVAFEALKSSLQADRLSFLSRHLALHLRSSSSRPLTATTTPSDPRPKSLNAMEAEGWEEPTGLLELPVDERDPRLEGTLQRLLAQQLRARESRARPKGLSALEGTSPSPPAASDSEDPEDNQIARAALTRAAQPGERHPQPTDLASLSQKAVVDVQECAPDKPLDLSGRGRGHDAPRPANRPALLSPPTTCTPSPESPGQSRLLTSSPWAHSNGSKGNRASALEAPPTPVILPLHHPGLSSPSGAENESKGRPGLPTSPEKPDKDGHTESSKEEAQGPESDEPDTSDSEKAPSSEVSVKLSTQPGEEPRCVCAKELAQGLQRKRKRASDSRGKAPKKLFRGRRKPQELLAVEESSRSPKNAKDRSPSSSS</sequence>
<dbReference type="InterPro" id="IPR019518">
    <property type="entry name" value="CtIP_N"/>
</dbReference>
<gene>
    <name evidence="5" type="primary">RBBP8NL</name>
</gene>
<accession>A0A9B0U6U8</accession>
<feature type="compositionally biased region" description="Low complexity" evidence="2">
    <location>
        <begin position="458"/>
        <end position="470"/>
    </location>
</feature>
<dbReference type="InterPro" id="IPR033316">
    <property type="entry name" value="RBBP8-like"/>
</dbReference>
<dbReference type="OrthoDB" id="8809203at2759"/>
<dbReference type="GeneID" id="102811709"/>
<keyword evidence="1" id="KW-0175">Coiled coil</keyword>
<feature type="region of interest" description="Disordered" evidence="2">
    <location>
        <begin position="125"/>
        <end position="263"/>
    </location>
</feature>
<feature type="compositionally biased region" description="Low complexity" evidence="2">
    <location>
        <begin position="189"/>
        <end position="204"/>
    </location>
</feature>
<feature type="coiled-coil region" evidence="1">
    <location>
        <begin position="5"/>
        <end position="67"/>
    </location>
</feature>
<dbReference type="CTD" id="140893"/>
<feature type="compositionally biased region" description="Polar residues" evidence="2">
    <location>
        <begin position="471"/>
        <end position="490"/>
    </location>
</feature>
<feature type="compositionally biased region" description="Basic and acidic residues" evidence="2">
    <location>
        <begin position="625"/>
        <end position="642"/>
    </location>
</feature>
<evidence type="ECO:0000256" key="2">
    <source>
        <dbReference type="SAM" id="MobiDB-lite"/>
    </source>
</evidence>
<organism evidence="4 5">
    <name type="scientific">Chrysochloris asiatica</name>
    <name type="common">Cape golden mole</name>
    <dbReference type="NCBI Taxonomy" id="185453"/>
    <lineage>
        <taxon>Eukaryota</taxon>
        <taxon>Metazoa</taxon>
        <taxon>Chordata</taxon>
        <taxon>Craniata</taxon>
        <taxon>Vertebrata</taxon>
        <taxon>Euteleostomi</taxon>
        <taxon>Mammalia</taxon>
        <taxon>Eutheria</taxon>
        <taxon>Afrotheria</taxon>
        <taxon>Chrysochloridae</taxon>
        <taxon>Chrysochlorinae</taxon>
        <taxon>Chrysochloris</taxon>
    </lineage>
</organism>
<evidence type="ECO:0000313" key="5">
    <source>
        <dbReference type="RefSeq" id="XP_006873454.1"/>
    </source>
</evidence>
<protein>
    <submittedName>
        <fullName evidence="5">RBBP8 N-terminal-like protein</fullName>
    </submittedName>
</protein>
<feature type="compositionally biased region" description="Basic residues" evidence="2">
    <location>
        <begin position="605"/>
        <end position="615"/>
    </location>
</feature>
<feature type="compositionally biased region" description="Basic and acidic residues" evidence="2">
    <location>
        <begin position="125"/>
        <end position="140"/>
    </location>
</feature>